<dbReference type="EMBL" id="AAYY01000003">
    <property type="protein sequence ID" value="EDP44821.1"/>
    <property type="molecule type" value="Genomic_DNA"/>
</dbReference>
<reference evidence="2 3" key="1">
    <citation type="journal article" date="2007" name="Proc. Natl. Acad. Sci. U.S.A.">
        <title>Dandruff-associated Malassezia genomes reveal convergent and divergent virulence traits shared with plant and human fungal pathogens.</title>
        <authorList>
            <person name="Xu J."/>
            <person name="Saunders C.W."/>
            <person name="Hu P."/>
            <person name="Grant R.A."/>
            <person name="Boekhout T."/>
            <person name="Kuramae E.E."/>
            <person name="Kronstad J.W."/>
            <person name="Deangelis Y.M."/>
            <person name="Reeder N.L."/>
            <person name="Johnstone K.R."/>
            <person name="Leland M."/>
            <person name="Fieno A.M."/>
            <person name="Begley W.M."/>
            <person name="Sun Y."/>
            <person name="Lacey M.P."/>
            <person name="Chaudhary T."/>
            <person name="Keough T."/>
            <person name="Chu L."/>
            <person name="Sears R."/>
            <person name="Yuan B."/>
            <person name="Dawson T.L.Jr."/>
        </authorList>
    </citation>
    <scope>NUCLEOTIDE SEQUENCE [LARGE SCALE GENOMIC DNA]</scope>
    <source>
        <strain evidence="3">ATCC MYA-4612 / CBS 7966</strain>
    </source>
</reference>
<proteinExistence type="predicted"/>
<protein>
    <recommendedName>
        <fullName evidence="4">Major allergen Mal f 1</fullName>
    </recommendedName>
</protein>
<dbReference type="GeneID" id="5856340"/>
<dbReference type="KEGG" id="mgl:MGL_1303"/>
<feature type="signal peptide" evidence="1">
    <location>
        <begin position="1"/>
        <end position="23"/>
    </location>
</feature>
<dbReference type="AlphaFoldDB" id="A8PX27"/>
<evidence type="ECO:0000313" key="2">
    <source>
        <dbReference type="EMBL" id="EDP44821.1"/>
    </source>
</evidence>
<evidence type="ECO:0008006" key="4">
    <source>
        <dbReference type="Google" id="ProtNLM"/>
    </source>
</evidence>
<gene>
    <name evidence="2" type="ORF">MGL_1303</name>
</gene>
<dbReference type="RefSeq" id="XP_001732035.1">
    <property type="nucleotide sequence ID" value="XM_001731983.1"/>
</dbReference>
<dbReference type="Proteomes" id="UP000008837">
    <property type="component" value="Unassembled WGS sequence"/>
</dbReference>
<dbReference type="SUPFAM" id="SSF101898">
    <property type="entry name" value="NHL repeat"/>
    <property type="match status" value="1"/>
</dbReference>
<organism evidence="2 3">
    <name type="scientific">Malassezia globosa (strain ATCC MYA-4612 / CBS 7966)</name>
    <name type="common">Dandruff-associated fungus</name>
    <dbReference type="NCBI Taxonomy" id="425265"/>
    <lineage>
        <taxon>Eukaryota</taxon>
        <taxon>Fungi</taxon>
        <taxon>Dikarya</taxon>
        <taxon>Basidiomycota</taxon>
        <taxon>Ustilaginomycotina</taxon>
        <taxon>Malasseziomycetes</taxon>
        <taxon>Malasseziales</taxon>
        <taxon>Malasseziaceae</taxon>
        <taxon>Malassezia</taxon>
    </lineage>
</organism>
<dbReference type="STRING" id="425265.A8PX27"/>
<sequence>MKTSGFVSTGLALIAAYAVSVSAALPDQIDVHVKNLAPEDTIYDRTRSLFYQSNLWKGLIEVWDNKRKTHFNVRIDGVSSSGDGDQQMSGLSLLTHDNAKRLFAVAKNSHSFDFGNQKNDGPSSFHCFKLPLSQDSKPEWSVDLRGVQDEFVRQTGTRPFGVVQSAQDRDGNSYIAFALGMPAVAKISPDGKNVEAWAHEKGNGGQRPGYTGITFDPHSNRILAFGGPRPLTVFNLNSRKPNTPKAVNINGHFGKLDGTEKIVTIPVDNKSVLVGARAPYAISFSSDDDWKSASIKKTKREELRDSGFTAVTDYYSGNEQGIYGVSAFFQNGAHGGRTDWPMYRLDSDILHF</sequence>
<dbReference type="CDD" id="cd12811">
    <property type="entry name" value="MALA"/>
    <property type="match status" value="1"/>
</dbReference>
<keyword evidence="3" id="KW-1185">Reference proteome</keyword>
<dbReference type="InterPro" id="IPR054550">
    <property type="entry name" value="Mala_s_1-like"/>
</dbReference>
<dbReference type="OMA" id="HTIHGFS"/>
<dbReference type="OrthoDB" id="4434395at2759"/>
<feature type="chain" id="PRO_5002727122" description="Major allergen Mal f 1" evidence="1">
    <location>
        <begin position="24"/>
        <end position="352"/>
    </location>
</feature>
<dbReference type="VEuPathDB" id="FungiDB:MGL_1303"/>
<dbReference type="Pfam" id="PF22701">
    <property type="entry name" value="Mala_s_1-like"/>
    <property type="match status" value="1"/>
</dbReference>
<evidence type="ECO:0000256" key="1">
    <source>
        <dbReference type="SAM" id="SignalP"/>
    </source>
</evidence>
<dbReference type="InParanoid" id="A8PX27"/>
<evidence type="ECO:0000313" key="3">
    <source>
        <dbReference type="Proteomes" id="UP000008837"/>
    </source>
</evidence>
<accession>A8PX27</accession>
<comment type="caution">
    <text evidence="2">The sequence shown here is derived from an EMBL/GenBank/DDBJ whole genome shotgun (WGS) entry which is preliminary data.</text>
</comment>
<keyword evidence="1" id="KW-0732">Signal</keyword>
<name>A8PX27_MALGO</name>